<dbReference type="RefSeq" id="WP_184032846.1">
    <property type="nucleotide sequence ID" value="NZ_BAABAR010000002.1"/>
</dbReference>
<keyword evidence="1" id="KW-0456">Lyase</keyword>
<comment type="caution">
    <text evidence="3">The sequence shown here is derived from an EMBL/GenBank/DDBJ whole genome shotgun (WGS) entry which is preliminary data.</text>
</comment>
<organism evidence="3 4">
    <name type="scientific">Sphingomonas endophytica</name>
    <dbReference type="NCBI Taxonomy" id="869719"/>
    <lineage>
        <taxon>Bacteria</taxon>
        <taxon>Pseudomonadati</taxon>
        <taxon>Pseudomonadota</taxon>
        <taxon>Alphaproteobacteria</taxon>
        <taxon>Sphingomonadales</taxon>
        <taxon>Sphingomonadaceae</taxon>
        <taxon>Sphingomonas</taxon>
    </lineage>
</organism>
<dbReference type="PANTHER" id="PTHR42686">
    <property type="entry name" value="GH17980P-RELATED"/>
    <property type="match status" value="1"/>
</dbReference>
<dbReference type="InterPro" id="IPR044144">
    <property type="entry name" value="SAF_UxaA/GarD"/>
</dbReference>
<protein>
    <submittedName>
        <fullName evidence="3">D-threo-aldose 1-dehydrogenase</fullName>
        <ecNumber evidence="3">1.1.1.122</ecNumber>
    </submittedName>
</protein>
<evidence type="ECO:0000313" key="4">
    <source>
        <dbReference type="Proteomes" id="UP000560131"/>
    </source>
</evidence>
<dbReference type="PANTHER" id="PTHR42686:SF1">
    <property type="entry name" value="GH17980P-RELATED"/>
    <property type="match status" value="1"/>
</dbReference>
<dbReference type="Pfam" id="PF00248">
    <property type="entry name" value="Aldo_ket_red"/>
    <property type="match status" value="1"/>
</dbReference>
<keyword evidence="4" id="KW-1185">Reference proteome</keyword>
<keyword evidence="3" id="KW-0560">Oxidoreductase</keyword>
<gene>
    <name evidence="3" type="ORF">FHS97_000455</name>
</gene>
<dbReference type="Gene3D" id="2.30.130.110">
    <property type="match status" value="1"/>
</dbReference>
<dbReference type="InterPro" id="IPR013974">
    <property type="entry name" value="SAF"/>
</dbReference>
<evidence type="ECO:0000313" key="3">
    <source>
        <dbReference type="EMBL" id="MBB5724555.1"/>
    </source>
</evidence>
<accession>A0ABR6N2X9</accession>
<feature type="domain" description="SAF" evidence="2">
    <location>
        <begin position="345"/>
        <end position="416"/>
    </location>
</feature>
<dbReference type="CDD" id="cd11613">
    <property type="entry name" value="SAF_AH_GD"/>
    <property type="match status" value="1"/>
</dbReference>
<dbReference type="Proteomes" id="UP000560131">
    <property type="component" value="Unassembled WGS sequence"/>
</dbReference>
<name>A0ABR6N2X9_9SPHN</name>
<dbReference type="SUPFAM" id="SSF51430">
    <property type="entry name" value="NAD(P)-linked oxidoreductase"/>
    <property type="match status" value="1"/>
</dbReference>
<reference evidence="3 4" key="1">
    <citation type="submission" date="2020-08" db="EMBL/GenBank/DDBJ databases">
        <title>Genomic Encyclopedia of Type Strains, Phase IV (KMG-IV): sequencing the most valuable type-strain genomes for metagenomic binning, comparative biology and taxonomic classification.</title>
        <authorList>
            <person name="Goeker M."/>
        </authorList>
    </citation>
    <scope>NUCLEOTIDE SEQUENCE [LARGE SCALE GENOMIC DNA]</scope>
    <source>
        <strain evidence="3 4">DSM 101535</strain>
    </source>
</reference>
<dbReference type="EC" id="1.1.1.122" evidence="3"/>
<sequence>MFQDLTPSSPPLDRVGDVLPRFGMGTAAIGNLYRAIDDATADATVAAALDAGVRYFDTAPHYGFGLAERRLGAALAQRDPRRTCQISTKVGRLLTPTDAAGARHGFVDADPFEPVFDYTADGVARSFEASCARLGRDRVDVLLAHDLGRLTHGEAHERHLRDFLDGGYAAMVALRDAGTVGAIGVGVNEVAVCEELLDRVPLDVILLAGRYTLLDRSAKPFLDRCAAEGVRVIIGGAYNSGILARDPHEQDPAQSHYDYAAPPAALVERTRALARTCATAGVSLPAAAIQFPLRHPAVACVLAGLGSPQEVADLRARIDAPIPDDLWPTLEARAPQQLILLHPDDNVMICVAPIAAGDLLPVSGGTIPAREGVTVGHKIARAELKPGDKVIKYGAPIGSMTDAAAAGQWVHMHNMKSDYIASHTRSTVTEQRA</sequence>
<dbReference type="SMART" id="SM00858">
    <property type="entry name" value="SAF"/>
    <property type="match status" value="1"/>
</dbReference>
<proteinExistence type="predicted"/>
<dbReference type="GO" id="GO:0047834">
    <property type="term" value="F:D-threo-aldose 1-dehydrogenase activity"/>
    <property type="evidence" value="ECO:0007669"/>
    <property type="project" value="UniProtKB-EC"/>
</dbReference>
<dbReference type="EMBL" id="JACIJN010000001">
    <property type="protein sequence ID" value="MBB5724555.1"/>
    <property type="molecule type" value="Genomic_DNA"/>
</dbReference>
<dbReference type="InterPro" id="IPR023210">
    <property type="entry name" value="NADP_OxRdtase_dom"/>
</dbReference>
<evidence type="ECO:0000256" key="1">
    <source>
        <dbReference type="ARBA" id="ARBA00023239"/>
    </source>
</evidence>
<dbReference type="InterPro" id="IPR036812">
    <property type="entry name" value="NAD(P)_OxRdtase_dom_sf"/>
</dbReference>
<dbReference type="InterPro" id="IPR020471">
    <property type="entry name" value="AKR"/>
</dbReference>
<dbReference type="Gene3D" id="3.20.20.100">
    <property type="entry name" value="NADP-dependent oxidoreductase domain"/>
    <property type="match status" value="1"/>
</dbReference>
<evidence type="ECO:0000259" key="2">
    <source>
        <dbReference type="SMART" id="SM00858"/>
    </source>
</evidence>